<dbReference type="EMBL" id="VEVO01000009">
    <property type="protein sequence ID" value="KAF0037022.1"/>
    <property type="molecule type" value="Genomic_DNA"/>
</dbReference>
<protein>
    <recommendedName>
        <fullName evidence="3">PH domain-containing protein</fullName>
    </recommendedName>
</protein>
<sequence length="147" mass="16466">MASRVTFFNGSRRCGLGTPALMQTFRSGIGDAFAKGEVFLGSRDHGYNVLTGFPPGTHRNGAWQHGVTIQTPDRYFVFTCEMESDQQEWVKLFNEVMDAPMSPQEYTTGEFCVGSHCAQLRNRNLSAKIGSFGIRIFYVKNAFCDFP</sequence>
<accession>A0A6A4T4C0</accession>
<dbReference type="SUPFAM" id="SSF50729">
    <property type="entry name" value="PH domain-like"/>
    <property type="match status" value="1"/>
</dbReference>
<evidence type="ECO:0008006" key="3">
    <source>
        <dbReference type="Google" id="ProtNLM"/>
    </source>
</evidence>
<dbReference type="Proteomes" id="UP000438429">
    <property type="component" value="Unassembled WGS sequence"/>
</dbReference>
<dbReference type="PANTHER" id="PTHR46021">
    <property type="entry name" value="ARF-GAP WITH DUAL PH DOMAIN-CONTAINING PROTEIN 1-LIKE PROTEIN"/>
    <property type="match status" value="1"/>
</dbReference>
<evidence type="ECO:0000313" key="1">
    <source>
        <dbReference type="EMBL" id="KAF0037022.1"/>
    </source>
</evidence>
<dbReference type="AlphaFoldDB" id="A0A6A4T4C0"/>
<proteinExistence type="predicted"/>
<dbReference type="GO" id="GO:0005096">
    <property type="term" value="F:GTPase activator activity"/>
    <property type="evidence" value="ECO:0007669"/>
    <property type="project" value="TreeGrafter"/>
</dbReference>
<dbReference type="InterPro" id="IPR052589">
    <property type="entry name" value="Arf-GAP_dual-PH_domain"/>
</dbReference>
<evidence type="ECO:0000313" key="2">
    <source>
        <dbReference type="Proteomes" id="UP000438429"/>
    </source>
</evidence>
<name>A0A6A4T4C0_SCOMX</name>
<comment type="caution">
    <text evidence="1">The sequence shown here is derived from an EMBL/GenBank/DDBJ whole genome shotgun (WGS) entry which is preliminary data.</text>
</comment>
<dbReference type="Gene3D" id="2.30.29.30">
    <property type="entry name" value="Pleckstrin-homology domain (PH domain)/Phosphotyrosine-binding domain (PTB)"/>
    <property type="match status" value="1"/>
</dbReference>
<dbReference type="InterPro" id="IPR011993">
    <property type="entry name" value="PH-like_dom_sf"/>
</dbReference>
<dbReference type="PANTHER" id="PTHR46021:SF3">
    <property type="entry name" value="ARF-GAP WITH DUAL PH DOMAIN-CONTAINING PROTEIN 1"/>
    <property type="match status" value="1"/>
</dbReference>
<organism evidence="1 2">
    <name type="scientific">Scophthalmus maximus</name>
    <name type="common">Turbot</name>
    <name type="synonym">Psetta maxima</name>
    <dbReference type="NCBI Taxonomy" id="52904"/>
    <lineage>
        <taxon>Eukaryota</taxon>
        <taxon>Metazoa</taxon>
        <taxon>Chordata</taxon>
        <taxon>Craniata</taxon>
        <taxon>Vertebrata</taxon>
        <taxon>Euteleostomi</taxon>
        <taxon>Actinopterygii</taxon>
        <taxon>Neopterygii</taxon>
        <taxon>Teleostei</taxon>
        <taxon>Neoteleostei</taxon>
        <taxon>Acanthomorphata</taxon>
        <taxon>Carangaria</taxon>
        <taxon>Pleuronectiformes</taxon>
        <taxon>Pleuronectoidei</taxon>
        <taxon>Scophthalmidae</taxon>
        <taxon>Scophthalmus</taxon>
    </lineage>
</organism>
<reference evidence="1 2" key="1">
    <citation type="submission" date="2019-06" db="EMBL/GenBank/DDBJ databases">
        <title>Draft genomes of female and male turbot (Scophthalmus maximus).</title>
        <authorList>
            <person name="Xu H."/>
            <person name="Xu X.-W."/>
            <person name="Shao C."/>
            <person name="Chen S."/>
        </authorList>
    </citation>
    <scope>NUCLEOTIDE SEQUENCE [LARGE SCALE GENOMIC DNA]</scope>
    <source>
        <strain evidence="1">Ysfricsl-2016a</strain>
        <tissue evidence="1">Blood</tissue>
    </source>
</reference>
<dbReference type="GO" id="GO:0005886">
    <property type="term" value="C:plasma membrane"/>
    <property type="evidence" value="ECO:0007669"/>
    <property type="project" value="TreeGrafter"/>
</dbReference>
<gene>
    <name evidence="1" type="ORF">F2P81_009896</name>
</gene>
<dbReference type="GO" id="GO:0005737">
    <property type="term" value="C:cytoplasm"/>
    <property type="evidence" value="ECO:0007669"/>
    <property type="project" value="TreeGrafter"/>
</dbReference>
<dbReference type="GO" id="GO:0005547">
    <property type="term" value="F:phosphatidylinositol-3,4,5-trisphosphate binding"/>
    <property type="evidence" value="ECO:0007669"/>
    <property type="project" value="TreeGrafter"/>
</dbReference>